<dbReference type="Pfam" id="PF04069">
    <property type="entry name" value="OpuAC"/>
    <property type="match status" value="1"/>
</dbReference>
<evidence type="ECO:0000259" key="1">
    <source>
        <dbReference type="Pfam" id="PF04069"/>
    </source>
</evidence>
<dbReference type="AlphaFoldDB" id="A0A918I3G9"/>
<organism evidence="2 3">
    <name type="scientific">Streptomyces lavendofoliae</name>
    <dbReference type="NCBI Taxonomy" id="67314"/>
    <lineage>
        <taxon>Bacteria</taxon>
        <taxon>Bacillati</taxon>
        <taxon>Actinomycetota</taxon>
        <taxon>Actinomycetes</taxon>
        <taxon>Kitasatosporales</taxon>
        <taxon>Streptomycetaceae</taxon>
        <taxon>Streptomyces</taxon>
    </lineage>
</organism>
<name>A0A918I3G9_9ACTN</name>
<reference evidence="2" key="1">
    <citation type="journal article" date="2014" name="Int. J. Syst. Evol. Microbiol.">
        <title>Complete genome sequence of Corynebacterium casei LMG S-19264T (=DSM 44701T), isolated from a smear-ripened cheese.</title>
        <authorList>
            <consortium name="US DOE Joint Genome Institute (JGI-PGF)"/>
            <person name="Walter F."/>
            <person name="Albersmeier A."/>
            <person name="Kalinowski J."/>
            <person name="Ruckert C."/>
        </authorList>
    </citation>
    <scope>NUCLEOTIDE SEQUENCE</scope>
    <source>
        <strain evidence="2">JCM 4391</strain>
    </source>
</reference>
<sequence length="329" mass="35738">MRVAVTRYGRGAAALALVVAAGLSGCGLKSGSPMADDVLPGSVGRGQPLRGASLTVTSKNFSENLVLGHMIGLIFKAAGAEVLDRTNLPGSLSGREAIIKGDADAIYEYTGTAWITYQGRQKPIADPRKQWEAVRDVDVRNGVTWLPPSALDNTYTLAINKRNNARYRLRTLSDVAELSRRDPSAVTLCVENEFASREDGLPGMRRAYGMDVPAANIRKMDAGIIYTQVAKSGSCLLGEVYTTDGRIEAMDLDTMEDDRHFFPNYNAAPALHSATFEKYPVIAELLDPLSARLNTPVARELNARVDVAGEDPHEVAKEWLVREGFIREG</sequence>
<feature type="domain" description="ABC-type glycine betaine transport system substrate-binding" evidence="1">
    <location>
        <begin position="53"/>
        <end position="320"/>
    </location>
</feature>
<evidence type="ECO:0000313" key="2">
    <source>
        <dbReference type="EMBL" id="GGU66660.1"/>
    </source>
</evidence>
<dbReference type="RefSeq" id="WP_189554760.1">
    <property type="nucleotide sequence ID" value="NZ_BMTP01000028.1"/>
</dbReference>
<protein>
    <submittedName>
        <fullName evidence="2">Glycine/betaine ABC transporter substrate-binding protein</fullName>
    </submittedName>
</protein>
<dbReference type="GO" id="GO:0022857">
    <property type="term" value="F:transmembrane transporter activity"/>
    <property type="evidence" value="ECO:0007669"/>
    <property type="project" value="InterPro"/>
</dbReference>
<evidence type="ECO:0000313" key="3">
    <source>
        <dbReference type="Proteomes" id="UP000636661"/>
    </source>
</evidence>
<dbReference type="Proteomes" id="UP000636661">
    <property type="component" value="Unassembled WGS sequence"/>
</dbReference>
<dbReference type="InterPro" id="IPR007210">
    <property type="entry name" value="ABC_Gly_betaine_transp_sub-bd"/>
</dbReference>
<comment type="caution">
    <text evidence="2">The sequence shown here is derived from an EMBL/GenBank/DDBJ whole genome shotgun (WGS) entry which is preliminary data.</text>
</comment>
<gene>
    <name evidence="2" type="ORF">GCM10010274_64060</name>
</gene>
<accession>A0A918I3G9</accession>
<dbReference type="SUPFAM" id="SSF53850">
    <property type="entry name" value="Periplasmic binding protein-like II"/>
    <property type="match status" value="1"/>
</dbReference>
<proteinExistence type="predicted"/>
<reference evidence="2" key="2">
    <citation type="submission" date="2020-09" db="EMBL/GenBank/DDBJ databases">
        <authorList>
            <person name="Sun Q."/>
            <person name="Ohkuma M."/>
        </authorList>
    </citation>
    <scope>NUCLEOTIDE SEQUENCE</scope>
    <source>
        <strain evidence="2">JCM 4391</strain>
    </source>
</reference>
<dbReference type="Gene3D" id="3.40.190.10">
    <property type="entry name" value="Periplasmic binding protein-like II"/>
    <property type="match status" value="1"/>
</dbReference>
<dbReference type="GO" id="GO:0043190">
    <property type="term" value="C:ATP-binding cassette (ABC) transporter complex"/>
    <property type="evidence" value="ECO:0007669"/>
    <property type="project" value="InterPro"/>
</dbReference>
<dbReference type="CDD" id="cd13611">
    <property type="entry name" value="PBP2_YehZ"/>
    <property type="match status" value="1"/>
</dbReference>
<dbReference type="PROSITE" id="PS51257">
    <property type="entry name" value="PROKAR_LIPOPROTEIN"/>
    <property type="match status" value="1"/>
</dbReference>
<keyword evidence="3" id="KW-1185">Reference proteome</keyword>
<dbReference type="Gene3D" id="3.40.190.120">
    <property type="entry name" value="Osmoprotection protein (prox), domain 2"/>
    <property type="match status" value="1"/>
</dbReference>
<dbReference type="EMBL" id="BMTP01000028">
    <property type="protein sequence ID" value="GGU66660.1"/>
    <property type="molecule type" value="Genomic_DNA"/>
</dbReference>